<comment type="similarity">
    <text evidence="2">Belongs to the Nudix hydrolase family.</text>
</comment>
<organism evidence="7 8">
    <name type="scientific">Saccharopolyspora erythraea</name>
    <name type="common">Streptomyces erythraeus</name>
    <dbReference type="NCBI Taxonomy" id="1836"/>
    <lineage>
        <taxon>Bacteria</taxon>
        <taxon>Bacillati</taxon>
        <taxon>Actinomycetota</taxon>
        <taxon>Actinomycetes</taxon>
        <taxon>Pseudonocardiales</taxon>
        <taxon>Pseudonocardiaceae</taxon>
        <taxon>Saccharopolyspora</taxon>
    </lineage>
</organism>
<gene>
    <name evidence="7" type="ORF">GCM10009533_43490</name>
</gene>
<dbReference type="EMBL" id="BAAAGS010000030">
    <property type="protein sequence ID" value="GAA0539653.1"/>
    <property type="molecule type" value="Genomic_DNA"/>
</dbReference>
<dbReference type="CDD" id="cd04697">
    <property type="entry name" value="NUDIX_Hydrolase"/>
    <property type="match status" value="1"/>
</dbReference>
<keyword evidence="5" id="KW-0460">Magnesium</keyword>
<evidence type="ECO:0000256" key="2">
    <source>
        <dbReference type="ARBA" id="ARBA00005582"/>
    </source>
</evidence>
<dbReference type="PIRSF" id="PIRSF017340">
    <property type="entry name" value="Nudix_hydro"/>
    <property type="match status" value="1"/>
</dbReference>
<comment type="caution">
    <text evidence="7">The sequence shown here is derived from an EMBL/GenBank/DDBJ whole genome shotgun (WGS) entry which is preliminary data.</text>
</comment>
<keyword evidence="4" id="KW-0378">Hydrolase</keyword>
<dbReference type="InterPro" id="IPR000086">
    <property type="entry name" value="NUDIX_hydrolase_dom"/>
</dbReference>
<dbReference type="PROSITE" id="PS51462">
    <property type="entry name" value="NUDIX"/>
    <property type="match status" value="1"/>
</dbReference>
<dbReference type="Pfam" id="PF00293">
    <property type="entry name" value="NUDIX"/>
    <property type="match status" value="1"/>
</dbReference>
<dbReference type="Gene3D" id="3.90.79.10">
    <property type="entry name" value="Nucleoside Triphosphate Pyrophosphohydrolase"/>
    <property type="match status" value="1"/>
</dbReference>
<protein>
    <submittedName>
        <fullName evidence="7">NUDIX domain-containing protein</fullName>
    </submittedName>
</protein>
<evidence type="ECO:0000256" key="1">
    <source>
        <dbReference type="ARBA" id="ARBA00001946"/>
    </source>
</evidence>
<keyword evidence="3" id="KW-0479">Metal-binding</keyword>
<name>A0ABN1DCN1_SACER</name>
<dbReference type="Proteomes" id="UP001500729">
    <property type="component" value="Unassembled WGS sequence"/>
</dbReference>
<dbReference type="PROSITE" id="PS00893">
    <property type="entry name" value="NUDIX_BOX"/>
    <property type="match status" value="1"/>
</dbReference>
<comment type="cofactor">
    <cofactor evidence="1">
        <name>Mg(2+)</name>
        <dbReference type="ChEBI" id="CHEBI:18420"/>
    </cofactor>
</comment>
<sequence>MIFGVSGEHEEVAIYDASGRVVGSAPRGRMRAEGLWHAAGEVLLLSPGRTEVYVHRRTETKDIYPGMHDCWAGGVVAAGEDPAVTAVRELAEELGVAGVRPRFLFHTVHERGSVRFHAYLYEVLWDGPVVHQPEEVAEGWWMPVEELRERLSDPSWPLVPDGRQFAQEWFAGRAGRR</sequence>
<evidence type="ECO:0000259" key="6">
    <source>
        <dbReference type="PROSITE" id="PS51462"/>
    </source>
</evidence>
<proteinExistence type="inferred from homology"/>
<evidence type="ECO:0000313" key="8">
    <source>
        <dbReference type="Proteomes" id="UP001500729"/>
    </source>
</evidence>
<evidence type="ECO:0000256" key="4">
    <source>
        <dbReference type="ARBA" id="ARBA00022801"/>
    </source>
</evidence>
<feature type="domain" description="Nudix hydrolase" evidence="6">
    <location>
        <begin position="35"/>
        <end position="164"/>
    </location>
</feature>
<dbReference type="InterPro" id="IPR024195">
    <property type="entry name" value="NUDIX_hydrolase_YfcD_pred"/>
</dbReference>
<dbReference type="InterPro" id="IPR015797">
    <property type="entry name" value="NUDIX_hydrolase-like_dom_sf"/>
</dbReference>
<dbReference type="PANTHER" id="PTHR10885">
    <property type="entry name" value="ISOPENTENYL-DIPHOSPHATE DELTA-ISOMERASE"/>
    <property type="match status" value="1"/>
</dbReference>
<dbReference type="PANTHER" id="PTHR10885:SF0">
    <property type="entry name" value="ISOPENTENYL-DIPHOSPHATE DELTA-ISOMERASE"/>
    <property type="match status" value="1"/>
</dbReference>
<reference evidence="7 8" key="1">
    <citation type="journal article" date="2019" name="Int. J. Syst. Evol. Microbiol.">
        <title>The Global Catalogue of Microorganisms (GCM) 10K type strain sequencing project: providing services to taxonomists for standard genome sequencing and annotation.</title>
        <authorList>
            <consortium name="The Broad Institute Genomics Platform"/>
            <consortium name="The Broad Institute Genome Sequencing Center for Infectious Disease"/>
            <person name="Wu L."/>
            <person name="Ma J."/>
        </authorList>
    </citation>
    <scope>NUCLEOTIDE SEQUENCE [LARGE SCALE GENOMIC DNA]</scope>
    <source>
        <strain evidence="7 8">JCM 10303</strain>
    </source>
</reference>
<evidence type="ECO:0000256" key="5">
    <source>
        <dbReference type="ARBA" id="ARBA00022842"/>
    </source>
</evidence>
<dbReference type="InterPro" id="IPR020084">
    <property type="entry name" value="NUDIX_hydrolase_CS"/>
</dbReference>
<dbReference type="SUPFAM" id="SSF55811">
    <property type="entry name" value="Nudix"/>
    <property type="match status" value="1"/>
</dbReference>
<keyword evidence="8" id="KW-1185">Reference proteome</keyword>
<evidence type="ECO:0000313" key="7">
    <source>
        <dbReference type="EMBL" id="GAA0539653.1"/>
    </source>
</evidence>
<evidence type="ECO:0000256" key="3">
    <source>
        <dbReference type="ARBA" id="ARBA00022723"/>
    </source>
</evidence>
<accession>A0ABN1DCN1</accession>